<evidence type="ECO:0008006" key="3">
    <source>
        <dbReference type="Google" id="ProtNLM"/>
    </source>
</evidence>
<dbReference type="HOGENOM" id="CLU_137928_0_0_0"/>
<keyword evidence="2" id="KW-1185">Reference proteome</keyword>
<gene>
    <name evidence="1" type="ORF">J421_5676</name>
</gene>
<dbReference type="EMBL" id="CP007130">
    <property type="protein sequence ID" value="AHG93211.1"/>
    <property type="molecule type" value="Genomic_DNA"/>
</dbReference>
<dbReference type="OrthoDB" id="9790745at2"/>
<evidence type="ECO:0000313" key="1">
    <source>
        <dbReference type="EMBL" id="AHG93211.1"/>
    </source>
</evidence>
<protein>
    <recommendedName>
        <fullName evidence="3">Uroporphyrin-III C-methyltransferase</fullName>
    </recommendedName>
</protein>
<dbReference type="RefSeq" id="WP_025414517.1">
    <property type="nucleotide sequence ID" value="NZ_CP007130.1"/>
</dbReference>
<accession>W0RRA9</accession>
<dbReference type="PATRIC" id="fig|861299.3.peg.5714"/>
<evidence type="ECO:0000313" key="2">
    <source>
        <dbReference type="Proteomes" id="UP000019151"/>
    </source>
</evidence>
<dbReference type="InParanoid" id="W0RRA9"/>
<name>W0RRA9_9BACT</name>
<reference evidence="1 2" key="1">
    <citation type="journal article" date="2014" name="Genome Announc.">
        <title>Genome Sequence and Methylome of Soil Bacterium Gemmatirosa kalamazoonensis KBS708T, a Member of the Rarely Cultivated Gemmatimonadetes Phylum.</title>
        <authorList>
            <person name="Debruyn J.M."/>
            <person name="Radosevich M."/>
            <person name="Wommack K.E."/>
            <person name="Polson S.W."/>
            <person name="Hauser L.J."/>
            <person name="Fawaz M.N."/>
            <person name="Korlach J."/>
            <person name="Tsai Y.C."/>
        </authorList>
    </citation>
    <scope>NUCLEOTIDE SEQUENCE [LARGE SCALE GENOMIC DNA]</scope>
    <source>
        <strain evidence="1 2">KBS708</strain>
        <plasmid evidence="2">Plasmid 2</plasmid>
    </source>
</reference>
<dbReference type="Pfam" id="PF22752">
    <property type="entry name" value="DUF488-N3i"/>
    <property type="match status" value="1"/>
</dbReference>
<geneLocation type="plasmid" evidence="1 2">
    <name>2</name>
</geneLocation>
<keyword evidence="1" id="KW-0614">Plasmid</keyword>
<organism evidence="1 2">
    <name type="scientific">Gemmatirosa kalamazoonensis</name>
    <dbReference type="NCBI Taxonomy" id="861299"/>
    <lineage>
        <taxon>Bacteria</taxon>
        <taxon>Pseudomonadati</taxon>
        <taxon>Gemmatimonadota</taxon>
        <taxon>Gemmatimonadia</taxon>
        <taxon>Gemmatimonadales</taxon>
        <taxon>Gemmatimonadaceae</taxon>
        <taxon>Gemmatirosa</taxon>
    </lineage>
</organism>
<dbReference type="Proteomes" id="UP000019151">
    <property type="component" value="Plasmid 2"/>
</dbReference>
<proteinExistence type="predicted"/>
<dbReference type="PANTHER" id="PTHR36849:SF1">
    <property type="entry name" value="CYTOPLASMIC PROTEIN"/>
    <property type="match status" value="1"/>
</dbReference>
<dbReference type="KEGG" id="gba:J421_5676"/>
<sequence>MIALKRAYDAAEASDGARFLVERLWPRGVRKADLPLDGWLKDVAPSPELRRWFGHDPRRWEEFRRRYFAELRKHAKAVEPLLAAARSGPTTLVYSARDTKHNAAVALRDHLLACGGLP</sequence>
<dbReference type="InterPro" id="IPR052552">
    <property type="entry name" value="YeaO-like"/>
</dbReference>
<dbReference type="PANTHER" id="PTHR36849">
    <property type="entry name" value="CYTOPLASMIC PROTEIN-RELATED"/>
    <property type="match status" value="1"/>
</dbReference>
<dbReference type="AlphaFoldDB" id="W0RRA9"/>
<dbReference type="eggNOG" id="COG3189">
    <property type="taxonomic scope" value="Bacteria"/>
</dbReference>